<keyword evidence="1" id="KW-0472">Membrane</keyword>
<feature type="transmembrane region" description="Helical" evidence="1">
    <location>
        <begin position="201"/>
        <end position="219"/>
    </location>
</feature>
<evidence type="ECO:0000313" key="3">
    <source>
        <dbReference type="Proteomes" id="UP001386437"/>
    </source>
</evidence>
<accession>A0ABU8IKT1</accession>
<feature type="transmembrane region" description="Helical" evidence="1">
    <location>
        <begin position="28"/>
        <end position="48"/>
    </location>
</feature>
<comment type="caution">
    <text evidence="2">The sequence shown here is derived from an EMBL/GenBank/DDBJ whole genome shotgun (WGS) entry which is preliminary data.</text>
</comment>
<evidence type="ECO:0000313" key="2">
    <source>
        <dbReference type="EMBL" id="MEI5996096.1"/>
    </source>
</evidence>
<dbReference type="EMBL" id="JACFYJ010000002">
    <property type="protein sequence ID" value="MEI5996096.1"/>
    <property type="molecule type" value="Genomic_DNA"/>
</dbReference>
<proteinExistence type="predicted"/>
<protein>
    <submittedName>
        <fullName evidence="2">EamA/RhaT family transporter</fullName>
    </submittedName>
</protein>
<keyword evidence="3" id="KW-1185">Reference proteome</keyword>
<feature type="transmembrane region" description="Helical" evidence="1">
    <location>
        <begin position="55"/>
        <end position="72"/>
    </location>
</feature>
<feature type="transmembrane region" description="Helical" evidence="1">
    <location>
        <begin position="231"/>
        <end position="249"/>
    </location>
</feature>
<keyword evidence="1" id="KW-1133">Transmembrane helix</keyword>
<feature type="transmembrane region" description="Helical" evidence="1">
    <location>
        <begin position="78"/>
        <end position="98"/>
    </location>
</feature>
<dbReference type="RefSeq" id="WP_336596546.1">
    <property type="nucleotide sequence ID" value="NZ_JACFYJ010000002.1"/>
</dbReference>
<dbReference type="Proteomes" id="UP001386437">
    <property type="component" value="Unassembled WGS sequence"/>
</dbReference>
<feature type="transmembrane region" description="Helical" evidence="1">
    <location>
        <begin position="172"/>
        <end position="195"/>
    </location>
</feature>
<name>A0ABU8IKT1_9BURK</name>
<keyword evidence="1" id="KW-0812">Transmembrane</keyword>
<sequence length="285" mass="30399">MRSCFPALTAIVLWSSFATLSMPLRHLPPLLVTGLALIVGSLVTIGHVKAWKVKLRTFVFGSGCLFLYHFFLLKSFTYGSVAIANLINYTWPFILVVLSNLCGARRSGCLAELSCCAVGFLGCAVLVLHPIANGNHELRDLAGYGFAAAAALVWATYTLLTPRFEPQSSWAVGGFCAASGATALVVHTVAGPAVAVNLRELVWIAAIGAGPLGMAFVAWNRASRMVDAGTLGAISYLCPPLSLLMLRFADPASGIDWLIVTISIAMSAWGIFMSQRWRLTSLSTS</sequence>
<evidence type="ECO:0000256" key="1">
    <source>
        <dbReference type="SAM" id="Phobius"/>
    </source>
</evidence>
<feature type="transmembrane region" description="Helical" evidence="1">
    <location>
        <begin position="141"/>
        <end position="160"/>
    </location>
</feature>
<reference evidence="2 3" key="1">
    <citation type="journal article" date="2022" name="Arch. Microbiol.">
        <title>Paraburkholderia bengalensis sp. nov. isolated from roots of Oryza sativa, IR64.</title>
        <authorList>
            <person name="Nag P."/>
            <person name="Mondal N."/>
            <person name="Sarkar J."/>
            <person name="Das S."/>
        </authorList>
    </citation>
    <scope>NUCLEOTIDE SEQUENCE [LARGE SCALE GENOMIC DNA]</scope>
    <source>
        <strain evidence="2 3">IR64_4_BI</strain>
    </source>
</reference>
<gene>
    <name evidence="2" type="ORF">H3V53_02390</name>
</gene>
<feature type="transmembrane region" description="Helical" evidence="1">
    <location>
        <begin position="110"/>
        <end position="129"/>
    </location>
</feature>
<feature type="transmembrane region" description="Helical" evidence="1">
    <location>
        <begin position="255"/>
        <end position="272"/>
    </location>
</feature>
<organism evidence="2 3">
    <name type="scientific">Paraburkholderia bengalensis</name>
    <dbReference type="NCBI Taxonomy" id="2747562"/>
    <lineage>
        <taxon>Bacteria</taxon>
        <taxon>Pseudomonadati</taxon>
        <taxon>Pseudomonadota</taxon>
        <taxon>Betaproteobacteria</taxon>
        <taxon>Burkholderiales</taxon>
        <taxon>Burkholderiaceae</taxon>
        <taxon>Paraburkholderia</taxon>
    </lineage>
</organism>